<comment type="caution">
    <text evidence="2">The sequence shown here is derived from an EMBL/GenBank/DDBJ whole genome shotgun (WGS) entry which is preliminary data.</text>
</comment>
<accession>A0A2S7KFW4</accession>
<proteinExistence type="predicted"/>
<name>A0A2S7KFW4_9FLAO</name>
<evidence type="ECO:0000313" key="3">
    <source>
        <dbReference type="Proteomes" id="UP000238314"/>
    </source>
</evidence>
<sequence>MFKSVSGNVLLKNETFKNVFKFTNFYYFFKASLFRFFINMGFINSILLFLKYKTEHDDFEIFF</sequence>
<reference evidence="2 3" key="1">
    <citation type="submission" date="2016-11" db="EMBL/GenBank/DDBJ databases">
        <title>Whole genomes of Flavobacteriaceae.</title>
        <authorList>
            <person name="Stine C."/>
            <person name="Li C."/>
            <person name="Tadesse D."/>
        </authorList>
    </citation>
    <scope>NUCLEOTIDE SEQUENCE [LARGE SCALE GENOMIC DNA]</scope>
    <source>
        <strain evidence="2 3">DSM 21068</strain>
    </source>
</reference>
<keyword evidence="3" id="KW-1185">Reference proteome</keyword>
<keyword evidence="1" id="KW-0472">Membrane</keyword>
<dbReference type="Proteomes" id="UP000238314">
    <property type="component" value="Unassembled WGS sequence"/>
</dbReference>
<keyword evidence="1" id="KW-0812">Transmembrane</keyword>
<dbReference type="EMBL" id="MUGO01000010">
    <property type="protein sequence ID" value="PQA94315.1"/>
    <property type="molecule type" value="Genomic_DNA"/>
</dbReference>
<organism evidence="2 3">
    <name type="scientific">Chryseobacterium piscicola</name>
    <dbReference type="NCBI Taxonomy" id="551459"/>
    <lineage>
        <taxon>Bacteria</taxon>
        <taxon>Pseudomonadati</taxon>
        <taxon>Bacteroidota</taxon>
        <taxon>Flavobacteriia</taxon>
        <taxon>Flavobacteriales</taxon>
        <taxon>Weeksellaceae</taxon>
        <taxon>Chryseobacterium group</taxon>
        <taxon>Chryseobacterium</taxon>
    </lineage>
</organism>
<dbReference type="AlphaFoldDB" id="A0A2S7KFW4"/>
<evidence type="ECO:0000313" key="2">
    <source>
        <dbReference type="EMBL" id="PQA94315.1"/>
    </source>
</evidence>
<feature type="transmembrane region" description="Helical" evidence="1">
    <location>
        <begin position="25"/>
        <end position="50"/>
    </location>
</feature>
<protein>
    <submittedName>
        <fullName evidence="2">Uncharacterized protein</fullName>
    </submittedName>
</protein>
<evidence type="ECO:0000256" key="1">
    <source>
        <dbReference type="SAM" id="Phobius"/>
    </source>
</evidence>
<gene>
    <name evidence="2" type="ORF">B0A70_07685</name>
</gene>
<keyword evidence="1" id="KW-1133">Transmembrane helix</keyword>